<feature type="region of interest" description="Disordered" evidence="6">
    <location>
        <begin position="581"/>
        <end position="607"/>
    </location>
</feature>
<feature type="compositionally biased region" description="Low complexity" evidence="6">
    <location>
        <begin position="53"/>
        <end position="88"/>
    </location>
</feature>
<evidence type="ECO:0000256" key="4">
    <source>
        <dbReference type="ARBA" id="ARBA00023163"/>
    </source>
</evidence>
<organism evidence="8 9">
    <name type="scientific">Tremella mesenterica</name>
    <name type="common">Jelly fungus</name>
    <dbReference type="NCBI Taxonomy" id="5217"/>
    <lineage>
        <taxon>Eukaryota</taxon>
        <taxon>Fungi</taxon>
        <taxon>Dikarya</taxon>
        <taxon>Basidiomycota</taxon>
        <taxon>Agaricomycotina</taxon>
        <taxon>Tremellomycetes</taxon>
        <taxon>Tremellales</taxon>
        <taxon>Tremellaceae</taxon>
        <taxon>Tremella</taxon>
    </lineage>
</organism>
<feature type="domain" description="Zn(2)-C6 fungal-type" evidence="7">
    <location>
        <begin position="175"/>
        <end position="206"/>
    </location>
</feature>
<dbReference type="InterPro" id="IPR051089">
    <property type="entry name" value="prtT"/>
</dbReference>
<feature type="region of interest" description="Disordered" evidence="6">
    <location>
        <begin position="236"/>
        <end position="333"/>
    </location>
</feature>
<dbReference type="Pfam" id="PF00172">
    <property type="entry name" value="Zn_clus"/>
    <property type="match status" value="1"/>
</dbReference>
<feature type="region of interest" description="Disordered" evidence="6">
    <location>
        <begin position="41"/>
        <end position="151"/>
    </location>
</feature>
<dbReference type="OrthoDB" id="39175at2759"/>
<feature type="compositionally biased region" description="Low complexity" evidence="6">
    <location>
        <begin position="96"/>
        <end position="122"/>
    </location>
</feature>
<evidence type="ECO:0000259" key="7">
    <source>
        <dbReference type="PROSITE" id="PS50048"/>
    </source>
</evidence>
<dbReference type="SUPFAM" id="SSF57701">
    <property type="entry name" value="Zn2/Cys6 DNA-binding domain"/>
    <property type="match status" value="1"/>
</dbReference>
<dbReference type="Gene3D" id="4.10.240.10">
    <property type="entry name" value="Zn(2)-C6 fungal-type DNA-binding domain"/>
    <property type="match status" value="1"/>
</dbReference>
<dbReference type="PROSITE" id="PS50048">
    <property type="entry name" value="ZN2_CY6_FUNGAL_2"/>
    <property type="match status" value="1"/>
</dbReference>
<comment type="subcellular location">
    <subcellularLocation>
        <location evidence="1">Nucleus</location>
    </subcellularLocation>
</comment>
<dbReference type="PANTHER" id="PTHR31845:SF33">
    <property type="entry name" value="ZN(II)2CYS6 TRANSCRIPTION FACTOR (EUROFUNG)"/>
    <property type="match status" value="1"/>
</dbReference>
<dbReference type="PROSITE" id="PS00463">
    <property type="entry name" value="ZN2_CY6_FUNGAL_1"/>
    <property type="match status" value="1"/>
</dbReference>
<evidence type="ECO:0000313" key="9">
    <source>
        <dbReference type="Proteomes" id="UP000289152"/>
    </source>
</evidence>
<keyword evidence="4" id="KW-0804">Transcription</keyword>
<feature type="compositionally biased region" description="Pro residues" evidence="6">
    <location>
        <begin position="241"/>
        <end position="259"/>
    </location>
</feature>
<keyword evidence="2" id="KW-0805">Transcription regulation</keyword>
<dbReference type="VEuPathDB" id="FungiDB:TREMEDRAFT_72668"/>
<evidence type="ECO:0000256" key="5">
    <source>
        <dbReference type="ARBA" id="ARBA00023242"/>
    </source>
</evidence>
<dbReference type="AlphaFoldDB" id="A0A4Q1BSA6"/>
<dbReference type="GO" id="GO:0000981">
    <property type="term" value="F:DNA-binding transcription factor activity, RNA polymerase II-specific"/>
    <property type="evidence" value="ECO:0007669"/>
    <property type="project" value="InterPro"/>
</dbReference>
<dbReference type="InterPro" id="IPR036864">
    <property type="entry name" value="Zn2-C6_fun-type_DNA-bd_sf"/>
</dbReference>
<comment type="caution">
    <text evidence="8">The sequence shown here is derived from an EMBL/GenBank/DDBJ whole genome shotgun (WGS) entry which is preliminary data.</text>
</comment>
<dbReference type="SMART" id="SM00066">
    <property type="entry name" value="GAL4"/>
    <property type="match status" value="1"/>
</dbReference>
<evidence type="ECO:0000256" key="3">
    <source>
        <dbReference type="ARBA" id="ARBA00023125"/>
    </source>
</evidence>
<keyword evidence="3" id="KW-0238">DNA-binding</keyword>
<dbReference type="Proteomes" id="UP000289152">
    <property type="component" value="Unassembled WGS sequence"/>
</dbReference>
<dbReference type="GO" id="GO:0005634">
    <property type="term" value="C:nucleus"/>
    <property type="evidence" value="ECO:0007669"/>
    <property type="project" value="UniProtKB-SubCell"/>
</dbReference>
<proteinExistence type="predicted"/>
<dbReference type="InterPro" id="IPR001138">
    <property type="entry name" value="Zn2Cys6_DnaBD"/>
</dbReference>
<evidence type="ECO:0000256" key="6">
    <source>
        <dbReference type="SAM" id="MobiDB-lite"/>
    </source>
</evidence>
<reference evidence="8 9" key="1">
    <citation type="submission" date="2016-06" db="EMBL/GenBank/DDBJ databases">
        <title>Evolution of pathogenesis and genome organization in the Tremellales.</title>
        <authorList>
            <person name="Cuomo C."/>
            <person name="Litvintseva A."/>
            <person name="Heitman J."/>
            <person name="Chen Y."/>
            <person name="Sun S."/>
            <person name="Springer D."/>
            <person name="Dromer F."/>
            <person name="Young S."/>
            <person name="Zeng Q."/>
            <person name="Chapman S."/>
            <person name="Gujja S."/>
            <person name="Saif S."/>
            <person name="Birren B."/>
        </authorList>
    </citation>
    <scope>NUCLEOTIDE SEQUENCE [LARGE SCALE GENOMIC DNA]</scope>
    <source>
        <strain evidence="8 9">ATCC 28783</strain>
    </source>
</reference>
<sequence>MTIPLFPLSAPVTPSPFGRAPTPIRRPRSAYAWAYPHQITAMNPISNKRRRSSSPSGPSRARPTLRLSSPSPPHSSRSGRPPTASPSHPILPAPIPSSLSGPSSGTPFPSPFSSTAGPSGSGWQSNWPNSRSIRRSIDARSPLSVSTSPKMEGIDEDSVVLARDTSGRAPRSMIACTRCRRQKMKCDGPGQVPCRGCRQAGVPCVFEPRTRPKSISALPSRPGPFFTGNLIAPHATRPGTPTGPPFYPSTAAPAPPITSRPPSDYALRQTREPMPPPPSTSIGTLASAYRGPSPPTSGHSSTSILLPAPQIPYSSGPPLPPLSAPPAPPPTLGPTTANVEGRLRAVEIALQDLATLRSSVSSIQSTLSYLVRLQESSLQHVVSVTEEVADSYRIRAWPITPWLVGLRETRGLPSMVMDYMGKRTLVTVNQRMNKQDCDLAEELVLAEVSRLVVERLDLTRDEIRALGVYATWSNDTKLTSLTMSHARNQGLDRVLLTRASHDDWREWIYLAIMDQLCHIPDYIAPVTRESYAPSWRDRLGAPTVDDPEVRDRDYKLLAWLEYAEMLTQIFLAQQAIRVEDSDDAMSTSEPTDRHERPARPRSVASMRSTPVATTSVAHVVSGPLPGSTGEDGGSDERKALEIWHRFGRRLESWAESWSARVDPILALHLNYAILFTSSPAFLASQNVWIDLASHHEGYEQLERGRDAALAILHSICTPDISRTIPYSFSLYRSYLSLSILHLVSLTLALPSSPIVSNHNIFNVLRSTLETLNNSQPLDAKLRDTSSTLNRSIGTSTSTGSNPGAGLRLSGWLNDIVELGLERGGKSLLGLEPGRESWKRIIN</sequence>
<dbReference type="PANTHER" id="PTHR31845">
    <property type="entry name" value="FINGER DOMAIN PROTEIN, PUTATIVE-RELATED"/>
    <property type="match status" value="1"/>
</dbReference>
<gene>
    <name evidence="8" type="ORF">M231_01877</name>
</gene>
<dbReference type="GO" id="GO:0000976">
    <property type="term" value="F:transcription cis-regulatory region binding"/>
    <property type="evidence" value="ECO:0007669"/>
    <property type="project" value="TreeGrafter"/>
</dbReference>
<evidence type="ECO:0000256" key="1">
    <source>
        <dbReference type="ARBA" id="ARBA00004123"/>
    </source>
</evidence>
<feature type="region of interest" description="Disordered" evidence="6">
    <location>
        <begin position="1"/>
        <end position="24"/>
    </location>
</feature>
<dbReference type="InParanoid" id="A0A4Q1BSA6"/>
<feature type="compositionally biased region" description="Pro residues" evidence="6">
    <location>
        <begin position="315"/>
        <end position="332"/>
    </location>
</feature>
<dbReference type="EMBL" id="SDIL01000014">
    <property type="protein sequence ID" value="RXK40818.1"/>
    <property type="molecule type" value="Genomic_DNA"/>
</dbReference>
<evidence type="ECO:0000313" key="8">
    <source>
        <dbReference type="EMBL" id="RXK40818.1"/>
    </source>
</evidence>
<accession>A0A4Q1BSA6</accession>
<keyword evidence="5" id="KW-0539">Nucleus</keyword>
<protein>
    <recommendedName>
        <fullName evidence="7">Zn(2)-C6 fungal-type domain-containing protein</fullName>
    </recommendedName>
</protein>
<name>A0A4Q1BSA6_TREME</name>
<evidence type="ECO:0000256" key="2">
    <source>
        <dbReference type="ARBA" id="ARBA00023015"/>
    </source>
</evidence>
<dbReference type="CDD" id="cd00067">
    <property type="entry name" value="GAL4"/>
    <property type="match status" value="1"/>
</dbReference>
<keyword evidence="9" id="KW-1185">Reference proteome</keyword>
<dbReference type="GO" id="GO:0008270">
    <property type="term" value="F:zinc ion binding"/>
    <property type="evidence" value="ECO:0007669"/>
    <property type="project" value="InterPro"/>
</dbReference>